<evidence type="ECO:0000259" key="3">
    <source>
        <dbReference type="PROSITE" id="PS50144"/>
    </source>
</evidence>
<feature type="compositionally biased region" description="Basic and acidic residues" evidence="2">
    <location>
        <begin position="632"/>
        <end position="647"/>
    </location>
</feature>
<feature type="region of interest" description="Disordered" evidence="2">
    <location>
        <begin position="875"/>
        <end position="900"/>
    </location>
</feature>
<dbReference type="OrthoDB" id="660257at2759"/>
<evidence type="ECO:0000313" key="4">
    <source>
        <dbReference type="EMBL" id="KAG0568115.1"/>
    </source>
</evidence>
<comment type="caution">
    <text evidence="4">The sequence shown here is derived from an EMBL/GenBank/DDBJ whole genome shotgun (WGS) entry which is preliminary data.</text>
</comment>
<feature type="region of interest" description="Disordered" evidence="2">
    <location>
        <begin position="360"/>
        <end position="387"/>
    </location>
</feature>
<dbReference type="Pfam" id="PF22486">
    <property type="entry name" value="MATH_2"/>
    <property type="match status" value="1"/>
</dbReference>
<feature type="coiled-coil region" evidence="1">
    <location>
        <begin position="682"/>
        <end position="709"/>
    </location>
</feature>
<feature type="region of interest" description="Disordered" evidence="2">
    <location>
        <begin position="718"/>
        <end position="847"/>
    </location>
</feature>
<gene>
    <name evidence="4" type="ORF">KC19_7G187200</name>
</gene>
<feature type="region of interest" description="Disordered" evidence="2">
    <location>
        <begin position="559"/>
        <end position="647"/>
    </location>
</feature>
<evidence type="ECO:0000256" key="2">
    <source>
        <dbReference type="SAM" id="MobiDB-lite"/>
    </source>
</evidence>
<feature type="region of interest" description="Disordered" evidence="2">
    <location>
        <begin position="1222"/>
        <end position="1242"/>
    </location>
</feature>
<feature type="compositionally biased region" description="Low complexity" evidence="2">
    <location>
        <begin position="1011"/>
        <end position="1041"/>
    </location>
</feature>
<dbReference type="InterPro" id="IPR008974">
    <property type="entry name" value="TRAF-like"/>
</dbReference>
<feature type="domain" description="MATH" evidence="3">
    <location>
        <begin position="76"/>
        <end position="198"/>
    </location>
</feature>
<sequence length="1347" mass="144665">MAGHSRGESFGGSTQSGEAAVSSKLYPMSDLVGPEWRSREQLEPSPPSTSPAYWDTDEDDDSNSSCVTGPKPTDLYGKFTWKIENFSEISKRELRSNVFEVGGYKWYILVYPQGCDVCNHLSLFLCVADYDKLLPGWSHFAQFTIAVVNKDPKKSKYSDTLHRFCKKEHDWGWKKFMELSKVLDGFTVADTLVIKAQVQVIRENPHRPFRCLDCQYRRELVRVYLTNVEGICRRFVEEKREKLGKLMEDTARWNSFQAFWSAVEEGTRRRLAREKTDVILKAVVKRFFNEKEVTSTLVMDALYSGCKALDYRSRNKKGKINGVEMEEAINPVVWVDKDAFVLAGDVLLLLERVVSETLPAYKDDKGPQNRTKLQDGSSGDDFGKDSVERDERRLTELGRRTVEMFVLAHLYTNRVEVAYREAVALKRQEELIREEEAAGLAETELRAKREAAEKEKRSKKKQAKQRRKDRKDKDKEAEEKRVRVEQENRQRQSESSRAKDRSSKERVAISLTPVDGGEEDDELSCVDAVDDVVGTLGPATEDGDVDRASWERDVSYGQSGMDTAGFSGAVLEDGSTRNGRAGRKNQASALDDSSSTCSSDSLPSVRPSMNGSYSVRPSLPEQNHAVLSRVRSRGESEGDEHDGRFLEAEGTIMRATGVDPSGAGEASSSSCSSAGVDTETVVLSLRERVRWLEQRLSEKDEEVVMLQEQVSLFQHQMGLDRPSRHHGAVEEGGGGSRGGDLGGPTSSSADESRREFSAGVFVDAEKSRASKGTSSTNGHASASNGNGSVAGFGGGGGVSNGGSSSSHGKADGGTAKAPAPGGVKSRSVEGSRPPRIGMPPLSSGGAGASCGVEELNASYSATLCAGPSGITRPTSAPGLVASQRAGNGGSNSHGQGPLSRSLSAAGRLVMGGDLFVRVQSNGSTHVSPPVTPSYRNAAAGKMKGSVGQMSYPVASSGNVHGGVAASMSGAATFSSSPSQAGGGAAFSNATTSSACSPPLTPSSKLRLGSVQGSQSARSEAGGSASSSAVSSHGAVGSQGSVEAAVGAQETSSQGDASGRRSPEGITFGTVTPEVLHQQHEDQEQVQAQGHANEGHAQAQLQALQEVAEQRMLQESLVFQESLSRQQPHGQQAHPRPVHPSLLQENGERHGMMSVMESVNSGGGMGEEFPHLDIINDLLEDDQGCFGLALSAMLQQPGSGPFTNRHVGGLASHPVMVKHSQFGPLRGDVGNGVNGDGSERGRVSDEERMHMHEVNSASMRDSRRMSVAFPHQGLGRLQSQHSGHLESIASHYWPMTSAGIPAGNNVRTGLETHMGYPLVQSHHVPLQDCSGFSLGHNGYSMYAPAQQP</sequence>
<dbReference type="SMART" id="SM00061">
    <property type="entry name" value="MATH"/>
    <property type="match status" value="1"/>
</dbReference>
<feature type="region of interest" description="Disordered" evidence="2">
    <location>
        <begin position="1"/>
        <end position="23"/>
    </location>
</feature>
<dbReference type="InterPro" id="IPR055327">
    <property type="entry name" value="TRAF1A/B"/>
</dbReference>
<feature type="compositionally biased region" description="Gly residues" evidence="2">
    <location>
        <begin position="730"/>
        <end position="742"/>
    </location>
</feature>
<dbReference type="EMBL" id="CM026428">
    <property type="protein sequence ID" value="KAG0568115.1"/>
    <property type="molecule type" value="Genomic_DNA"/>
</dbReference>
<name>A0A8T0HB38_CERPU</name>
<feature type="compositionally biased region" description="Low complexity" evidence="2">
    <location>
        <begin position="772"/>
        <end position="787"/>
    </location>
</feature>
<feature type="region of interest" description="Disordered" evidence="2">
    <location>
        <begin position="1121"/>
        <end position="1143"/>
    </location>
</feature>
<dbReference type="PROSITE" id="PS50144">
    <property type="entry name" value="MATH"/>
    <property type="match status" value="1"/>
</dbReference>
<dbReference type="CDD" id="cd00121">
    <property type="entry name" value="MATH"/>
    <property type="match status" value="1"/>
</dbReference>
<feature type="region of interest" description="Disordered" evidence="2">
    <location>
        <begin position="971"/>
        <end position="1066"/>
    </location>
</feature>
<evidence type="ECO:0000313" key="5">
    <source>
        <dbReference type="Proteomes" id="UP000822688"/>
    </source>
</evidence>
<feature type="compositionally biased region" description="Basic and acidic residues" evidence="2">
    <location>
        <begin position="471"/>
        <end position="507"/>
    </location>
</feature>
<evidence type="ECO:0000256" key="1">
    <source>
        <dbReference type="SAM" id="Coils"/>
    </source>
</evidence>
<accession>A0A8T0HB38</accession>
<keyword evidence="1" id="KW-0175">Coiled coil</keyword>
<keyword evidence="5" id="KW-1185">Reference proteome</keyword>
<dbReference type="PANTHER" id="PTHR47477:SF8">
    <property type="entry name" value="TNF RECEPTOR-ASSOCIATED FACTOR HOMOLOG 1A"/>
    <property type="match status" value="1"/>
</dbReference>
<proteinExistence type="predicted"/>
<feature type="compositionally biased region" description="Basic residues" evidence="2">
    <location>
        <begin position="457"/>
        <end position="470"/>
    </location>
</feature>
<feature type="region of interest" description="Disordered" evidence="2">
    <location>
        <begin position="36"/>
        <end position="69"/>
    </location>
</feature>
<dbReference type="Proteomes" id="UP000822688">
    <property type="component" value="Chromosome 7"/>
</dbReference>
<feature type="region of interest" description="Disordered" evidence="2">
    <location>
        <begin position="449"/>
        <end position="523"/>
    </location>
</feature>
<dbReference type="InterPro" id="IPR002083">
    <property type="entry name" value="MATH/TRAF_dom"/>
</dbReference>
<dbReference type="Gene3D" id="2.60.210.10">
    <property type="entry name" value="Apoptosis, Tumor Necrosis Factor Receptor Associated Protein 2, Chain A"/>
    <property type="match status" value="1"/>
</dbReference>
<feature type="compositionally biased region" description="Low complexity" evidence="2">
    <location>
        <begin position="587"/>
        <end position="604"/>
    </location>
</feature>
<organism evidence="4 5">
    <name type="scientific">Ceratodon purpureus</name>
    <name type="common">Fire moss</name>
    <name type="synonym">Dicranum purpureum</name>
    <dbReference type="NCBI Taxonomy" id="3225"/>
    <lineage>
        <taxon>Eukaryota</taxon>
        <taxon>Viridiplantae</taxon>
        <taxon>Streptophyta</taxon>
        <taxon>Embryophyta</taxon>
        <taxon>Bryophyta</taxon>
        <taxon>Bryophytina</taxon>
        <taxon>Bryopsida</taxon>
        <taxon>Dicranidae</taxon>
        <taxon>Pseudoditrichales</taxon>
        <taxon>Ditrichaceae</taxon>
        <taxon>Ceratodon</taxon>
    </lineage>
</organism>
<dbReference type="PANTHER" id="PTHR47477">
    <property type="entry name" value="TNF RECEPTOR-ASSOCIATED FACTOR HOMOLOG 1A"/>
    <property type="match status" value="1"/>
</dbReference>
<dbReference type="SUPFAM" id="SSF49599">
    <property type="entry name" value="TRAF domain-like"/>
    <property type="match status" value="1"/>
</dbReference>
<reference evidence="4" key="1">
    <citation type="submission" date="2020-06" db="EMBL/GenBank/DDBJ databases">
        <title>WGS assembly of Ceratodon purpureus strain R40.</title>
        <authorList>
            <person name="Carey S.B."/>
            <person name="Jenkins J."/>
            <person name="Shu S."/>
            <person name="Lovell J.T."/>
            <person name="Sreedasyam A."/>
            <person name="Maumus F."/>
            <person name="Tiley G.P."/>
            <person name="Fernandez-Pozo N."/>
            <person name="Barry K."/>
            <person name="Chen C."/>
            <person name="Wang M."/>
            <person name="Lipzen A."/>
            <person name="Daum C."/>
            <person name="Saski C.A."/>
            <person name="Payton A.C."/>
            <person name="Mcbreen J.C."/>
            <person name="Conrad R.E."/>
            <person name="Kollar L.M."/>
            <person name="Olsson S."/>
            <person name="Huttunen S."/>
            <person name="Landis J.B."/>
            <person name="Wickett N.J."/>
            <person name="Johnson M.G."/>
            <person name="Rensing S.A."/>
            <person name="Grimwood J."/>
            <person name="Schmutz J."/>
            <person name="Mcdaniel S.F."/>
        </authorList>
    </citation>
    <scope>NUCLEOTIDE SEQUENCE</scope>
    <source>
        <strain evidence="4">R40</strain>
    </source>
</reference>
<protein>
    <recommendedName>
        <fullName evidence="3">MATH domain-containing protein</fullName>
    </recommendedName>
</protein>
<feature type="compositionally biased region" description="Gly residues" evidence="2">
    <location>
        <begin position="788"/>
        <end position="800"/>
    </location>
</feature>